<feature type="transmembrane region" description="Helical" evidence="4">
    <location>
        <begin position="259"/>
        <end position="278"/>
    </location>
</feature>
<dbReference type="PANTHER" id="PTHR11360:SF287">
    <property type="entry name" value="MFS MONOCARBOXYLATE TRANSPORTER"/>
    <property type="match status" value="1"/>
</dbReference>
<dbReference type="InterPro" id="IPR036259">
    <property type="entry name" value="MFS_trans_sf"/>
</dbReference>
<feature type="transmembrane region" description="Helical" evidence="4">
    <location>
        <begin position="355"/>
        <end position="378"/>
    </location>
</feature>
<protein>
    <submittedName>
        <fullName evidence="5">MFS general substrate transporter</fullName>
    </submittedName>
</protein>
<dbReference type="EMBL" id="KQ085924">
    <property type="protein sequence ID" value="KLO15824.1"/>
    <property type="molecule type" value="Genomic_DNA"/>
</dbReference>
<name>A0A0H2RVD6_9AGAM</name>
<feature type="transmembrane region" description="Helical" evidence="4">
    <location>
        <begin position="390"/>
        <end position="412"/>
    </location>
</feature>
<evidence type="ECO:0000256" key="4">
    <source>
        <dbReference type="SAM" id="Phobius"/>
    </source>
</evidence>
<feature type="transmembrane region" description="Helical" evidence="4">
    <location>
        <begin position="450"/>
        <end position="472"/>
    </location>
</feature>
<feature type="transmembrane region" description="Helical" evidence="4">
    <location>
        <begin position="290"/>
        <end position="308"/>
    </location>
</feature>
<dbReference type="GO" id="GO:0022857">
    <property type="term" value="F:transmembrane transporter activity"/>
    <property type="evidence" value="ECO:0007669"/>
    <property type="project" value="InterPro"/>
</dbReference>
<feature type="region of interest" description="Disordered" evidence="3">
    <location>
        <begin position="68"/>
        <end position="96"/>
    </location>
</feature>
<sequence>MSSTSTSVIELATRSASHLPSFSSSEIDLSTLRPCTADRLEGLGDKHKDQNDDGNCLSPTISSTNVDSYATSLNRTRTSSPTRTSDGSEQQDQNVSSLAPVDGGVRAWSFLAGSFIIETFVWGLPNSFGVFLNSYMQDPGFSSQPHAQTILPLVGTLSSGIMYCSGLVLYPILARYPRWRKWTMWIGVFLCWLGLFLASFATKISHLLLFQGIAFGIGGCKSIHVRFVRYATLKYSSALLYAPVMSFLMEWFVRRRGLASGIINAGTAVGGLTLPPILPKLIENIGRAKALRYLSCVFVLIACVLPVMRPRLPERAIHGPRPGTARPNFQGRGNDESSGERAPQPRPTWFKNVPFQLSIIASTVQALAYFVPVLYLPSFASSLGLNTSDASLTVALLNGGSLLSRIAIGLLSDRLNPFALAMVCAFGTSLVTFVLWGVVAVRVASHFSGLLAFGLAYGALAGGWTSLLVGFVRPVSSDDPRLATSLIGLLCAVQGVGNILSTPIATSLFQSVSKSSSTYHVLVTSLQAGGYEKMIIYVGSCFAGAGVLAGIGLLAEHSQSRREVQRPW</sequence>
<comment type="similarity">
    <text evidence="2">Belongs to the major facilitator superfamily. Monocarboxylate porter (TC 2.A.1.13) family.</text>
</comment>
<feature type="transmembrane region" description="Helical" evidence="4">
    <location>
        <begin position="150"/>
        <end position="170"/>
    </location>
</feature>
<organism evidence="5 6">
    <name type="scientific">Schizopora paradoxa</name>
    <dbReference type="NCBI Taxonomy" id="27342"/>
    <lineage>
        <taxon>Eukaryota</taxon>
        <taxon>Fungi</taxon>
        <taxon>Dikarya</taxon>
        <taxon>Basidiomycota</taxon>
        <taxon>Agaricomycotina</taxon>
        <taxon>Agaricomycetes</taxon>
        <taxon>Hymenochaetales</taxon>
        <taxon>Schizoporaceae</taxon>
        <taxon>Schizopora</taxon>
    </lineage>
</organism>
<reference evidence="5 6" key="1">
    <citation type="submission" date="2015-04" db="EMBL/GenBank/DDBJ databases">
        <title>Complete genome sequence of Schizopora paradoxa KUC8140, a cosmopolitan wood degrader in East Asia.</title>
        <authorList>
            <consortium name="DOE Joint Genome Institute"/>
            <person name="Min B."/>
            <person name="Park H."/>
            <person name="Jang Y."/>
            <person name="Kim J.-J."/>
            <person name="Kim K.H."/>
            <person name="Pangilinan J."/>
            <person name="Lipzen A."/>
            <person name="Riley R."/>
            <person name="Grigoriev I.V."/>
            <person name="Spatafora J.W."/>
            <person name="Choi I.-G."/>
        </authorList>
    </citation>
    <scope>NUCLEOTIDE SEQUENCE [LARGE SCALE GENOMIC DNA]</scope>
    <source>
        <strain evidence="5 6">KUC8140</strain>
    </source>
</reference>
<feature type="transmembrane region" description="Helical" evidence="4">
    <location>
        <begin position="418"/>
        <end position="438"/>
    </location>
</feature>
<dbReference type="PANTHER" id="PTHR11360">
    <property type="entry name" value="MONOCARBOXYLATE TRANSPORTER"/>
    <property type="match status" value="1"/>
</dbReference>
<dbReference type="InterPro" id="IPR050327">
    <property type="entry name" value="Proton-linked_MCT"/>
</dbReference>
<keyword evidence="4" id="KW-0812">Transmembrane</keyword>
<dbReference type="Gene3D" id="1.20.1250.20">
    <property type="entry name" value="MFS general substrate transporter like domains"/>
    <property type="match status" value="2"/>
</dbReference>
<feature type="transmembrane region" description="Helical" evidence="4">
    <location>
        <begin position="207"/>
        <end position="228"/>
    </location>
</feature>
<evidence type="ECO:0000313" key="6">
    <source>
        <dbReference type="Proteomes" id="UP000053477"/>
    </source>
</evidence>
<dbReference type="InParanoid" id="A0A0H2RVD6"/>
<dbReference type="OrthoDB" id="2213137at2759"/>
<evidence type="ECO:0000313" key="5">
    <source>
        <dbReference type="EMBL" id="KLO15824.1"/>
    </source>
</evidence>
<accession>A0A0H2RVD6</accession>
<dbReference type="AlphaFoldDB" id="A0A0H2RVD6"/>
<keyword evidence="6" id="KW-1185">Reference proteome</keyword>
<comment type="subcellular location">
    <subcellularLocation>
        <location evidence="1">Membrane</location>
        <topology evidence="1">Multi-pass membrane protein</topology>
    </subcellularLocation>
</comment>
<proteinExistence type="inferred from homology"/>
<evidence type="ECO:0000256" key="1">
    <source>
        <dbReference type="ARBA" id="ARBA00004141"/>
    </source>
</evidence>
<evidence type="ECO:0000256" key="3">
    <source>
        <dbReference type="SAM" id="MobiDB-lite"/>
    </source>
</evidence>
<feature type="compositionally biased region" description="Low complexity" evidence="3">
    <location>
        <begin position="71"/>
        <end position="88"/>
    </location>
</feature>
<dbReference type="STRING" id="27342.A0A0H2RVD6"/>
<feature type="transmembrane region" description="Helical" evidence="4">
    <location>
        <begin position="534"/>
        <end position="555"/>
    </location>
</feature>
<feature type="region of interest" description="Disordered" evidence="3">
    <location>
        <begin position="316"/>
        <end position="346"/>
    </location>
</feature>
<feature type="transmembrane region" description="Helical" evidence="4">
    <location>
        <begin position="182"/>
        <end position="201"/>
    </location>
</feature>
<dbReference type="InterPro" id="IPR011701">
    <property type="entry name" value="MFS"/>
</dbReference>
<gene>
    <name evidence="5" type="ORF">SCHPADRAFT_244724</name>
</gene>
<dbReference type="Proteomes" id="UP000053477">
    <property type="component" value="Unassembled WGS sequence"/>
</dbReference>
<dbReference type="SUPFAM" id="SSF103473">
    <property type="entry name" value="MFS general substrate transporter"/>
    <property type="match status" value="1"/>
</dbReference>
<feature type="transmembrane region" description="Helical" evidence="4">
    <location>
        <begin position="107"/>
        <end position="130"/>
    </location>
</feature>
<keyword evidence="4" id="KW-0472">Membrane</keyword>
<keyword evidence="4" id="KW-1133">Transmembrane helix</keyword>
<evidence type="ECO:0000256" key="2">
    <source>
        <dbReference type="ARBA" id="ARBA00006727"/>
    </source>
</evidence>
<dbReference type="GO" id="GO:0016020">
    <property type="term" value="C:membrane"/>
    <property type="evidence" value="ECO:0007669"/>
    <property type="project" value="UniProtKB-SubCell"/>
</dbReference>
<dbReference type="Pfam" id="PF07690">
    <property type="entry name" value="MFS_1"/>
    <property type="match status" value="1"/>
</dbReference>